<name>A0A6J1MYW0_BICAN</name>
<evidence type="ECO:0000256" key="2">
    <source>
        <dbReference type="ARBA" id="ARBA00009618"/>
    </source>
</evidence>
<feature type="compositionally biased region" description="Acidic residues" evidence="6">
    <location>
        <begin position="66"/>
        <end position="76"/>
    </location>
</feature>
<evidence type="ECO:0000256" key="3">
    <source>
        <dbReference type="ARBA" id="ARBA00022618"/>
    </source>
</evidence>
<dbReference type="RefSeq" id="XP_023938018.1">
    <property type="nucleotide sequence ID" value="XM_024082250.2"/>
</dbReference>
<dbReference type="GO" id="GO:0090266">
    <property type="term" value="P:regulation of mitotic cell cycle spindle assembly checkpoint"/>
    <property type="evidence" value="ECO:0007669"/>
    <property type="project" value="InterPro"/>
</dbReference>
<evidence type="ECO:0000313" key="8">
    <source>
        <dbReference type="RefSeq" id="XP_023938018.1"/>
    </source>
</evidence>
<feature type="compositionally biased region" description="Acidic residues" evidence="6">
    <location>
        <begin position="83"/>
        <end position="107"/>
    </location>
</feature>
<proteinExistence type="inferred from homology"/>
<evidence type="ECO:0000256" key="6">
    <source>
        <dbReference type="SAM" id="MobiDB-lite"/>
    </source>
</evidence>
<feature type="region of interest" description="Disordered" evidence="6">
    <location>
        <begin position="57"/>
        <end position="126"/>
    </location>
</feature>
<feature type="compositionally biased region" description="Acidic residues" evidence="6">
    <location>
        <begin position="115"/>
        <end position="126"/>
    </location>
</feature>
<keyword evidence="7" id="KW-1185">Reference proteome</keyword>
<keyword evidence="4" id="KW-0498">Mitosis</keyword>
<dbReference type="Proteomes" id="UP001652582">
    <property type="component" value="Chromosome Z"/>
</dbReference>
<comment type="similarity">
    <text evidence="2">Belongs to the APC15 family.</text>
</comment>
<dbReference type="AlphaFoldDB" id="A0A6J1MYW0"/>
<dbReference type="OrthoDB" id="6362917at2759"/>
<comment type="pathway">
    <text evidence="1">Protein modification; protein ubiquitination.</text>
</comment>
<dbReference type="GO" id="GO:0005680">
    <property type="term" value="C:anaphase-promoting complex"/>
    <property type="evidence" value="ECO:0007669"/>
    <property type="project" value="InterPro"/>
</dbReference>
<gene>
    <name evidence="8" type="primary">LOC112045877</name>
</gene>
<dbReference type="GO" id="GO:0051301">
    <property type="term" value="P:cell division"/>
    <property type="evidence" value="ECO:0007669"/>
    <property type="project" value="UniProtKB-KW"/>
</dbReference>
<organism evidence="7 8">
    <name type="scientific">Bicyclus anynana</name>
    <name type="common">Squinting bush brown butterfly</name>
    <dbReference type="NCBI Taxonomy" id="110368"/>
    <lineage>
        <taxon>Eukaryota</taxon>
        <taxon>Metazoa</taxon>
        <taxon>Ecdysozoa</taxon>
        <taxon>Arthropoda</taxon>
        <taxon>Hexapoda</taxon>
        <taxon>Insecta</taxon>
        <taxon>Pterygota</taxon>
        <taxon>Neoptera</taxon>
        <taxon>Endopterygota</taxon>
        <taxon>Lepidoptera</taxon>
        <taxon>Glossata</taxon>
        <taxon>Ditrysia</taxon>
        <taxon>Papilionoidea</taxon>
        <taxon>Nymphalidae</taxon>
        <taxon>Satyrinae</taxon>
        <taxon>Satyrini</taxon>
        <taxon>Mycalesina</taxon>
        <taxon>Bicyclus</taxon>
    </lineage>
</organism>
<dbReference type="InterPro" id="IPR026182">
    <property type="entry name" value="ANAPC15"/>
</dbReference>
<dbReference type="PANTHER" id="PTHR22526:SF2">
    <property type="entry name" value="ANAPHASE PROMOTING COMPLEX C SUBUNIT 15, PSEUDOGENE-RELATED"/>
    <property type="match status" value="1"/>
</dbReference>
<dbReference type="Pfam" id="PF15243">
    <property type="entry name" value="ANAPC15"/>
    <property type="match status" value="1"/>
</dbReference>
<sequence length="146" mass="16201">MNIPFPVIYPPIIAPDWFNPDRPCDEDAELTLLEQANEQWFNSIAQKYMKHAPVIKKAPAATNEPPADDTGSDDDVFIVTTNDDADESTSRDMDEESADMDEDEEITTTESPEINNEDESDSPDDIAEVAVLEVQASMHGNQGNNE</sequence>
<keyword evidence="5" id="KW-0131">Cell cycle</keyword>
<dbReference type="KEGG" id="bany:112045877"/>
<evidence type="ECO:0000313" key="7">
    <source>
        <dbReference type="Proteomes" id="UP001652582"/>
    </source>
</evidence>
<dbReference type="GeneID" id="112045877"/>
<evidence type="ECO:0000256" key="4">
    <source>
        <dbReference type="ARBA" id="ARBA00022776"/>
    </source>
</evidence>
<reference evidence="8" key="1">
    <citation type="submission" date="2025-08" db="UniProtKB">
        <authorList>
            <consortium name="RefSeq"/>
        </authorList>
    </citation>
    <scope>IDENTIFICATION</scope>
</reference>
<evidence type="ECO:0000256" key="1">
    <source>
        <dbReference type="ARBA" id="ARBA00004906"/>
    </source>
</evidence>
<accession>A0A6J1MYW0</accession>
<dbReference type="PANTHER" id="PTHR22526">
    <property type="entry name" value="ANAPHASE PROMOTING COMPLEX C SUBUNIT 15, PSEUDOGENE-RELATED"/>
    <property type="match status" value="1"/>
</dbReference>
<evidence type="ECO:0000256" key="5">
    <source>
        <dbReference type="ARBA" id="ARBA00023306"/>
    </source>
</evidence>
<keyword evidence="3" id="KW-0132">Cell division</keyword>
<protein>
    <submittedName>
        <fullName evidence="8">Anaphase-promoting complex subunit 15</fullName>
    </submittedName>
</protein>